<dbReference type="CDD" id="cd00446">
    <property type="entry name" value="GrpE"/>
    <property type="match status" value="1"/>
</dbReference>
<dbReference type="GO" id="GO:0000774">
    <property type="term" value="F:adenyl-nucleotide exchange factor activity"/>
    <property type="evidence" value="ECO:0007669"/>
    <property type="project" value="InterPro"/>
</dbReference>
<protein>
    <recommendedName>
        <fullName evidence="8 10">Protein GrpE</fullName>
    </recommendedName>
    <alternativeName>
        <fullName evidence="9 10">HSP-70 cofactor</fullName>
    </alternativeName>
</protein>
<sequence>MTEQKKEEHKSKEAKPAGEKQTAEKPSADKIEPQKIKVEDLKTQESKNAADDKKTAELTEKLKTAEDKYLRLYAEFDNFRKRTEAEKTDHAKYAAGQFIEAVLPVLDSFERSQKALDADAAASDEVKKGFALIHRQLEDILQKFGVTKMTAVGQPFDPRFHEAVMQKESDSAAQTVLEELQTGYVLYDKVLRPAMVVVAK</sequence>
<dbReference type="SUPFAM" id="SSF58014">
    <property type="entry name" value="Coiled-coil domain of nucleotide exchange factor GrpE"/>
    <property type="match status" value="1"/>
</dbReference>
<dbReference type="Proteomes" id="UP000269352">
    <property type="component" value="Unassembled WGS sequence"/>
</dbReference>
<evidence type="ECO:0000256" key="7">
    <source>
        <dbReference type="ARBA" id="ARBA00053401"/>
    </source>
</evidence>
<name>A0A388TFF8_TERA1</name>
<dbReference type="FunFam" id="2.30.22.10:FF:000001">
    <property type="entry name" value="Protein GrpE"/>
    <property type="match status" value="1"/>
</dbReference>
<evidence type="ECO:0000256" key="9">
    <source>
        <dbReference type="ARBA" id="ARBA00076414"/>
    </source>
</evidence>
<dbReference type="GO" id="GO:0005737">
    <property type="term" value="C:cytoplasm"/>
    <property type="evidence" value="ECO:0007669"/>
    <property type="project" value="UniProtKB-SubCell"/>
</dbReference>
<evidence type="ECO:0000256" key="3">
    <source>
        <dbReference type="ARBA" id="ARBA00011738"/>
    </source>
</evidence>
<organism evidence="14 15">
    <name type="scientific">Termititenax aidoneus</name>
    <dbReference type="NCBI Taxonomy" id="2218524"/>
    <lineage>
        <taxon>Bacteria</taxon>
        <taxon>Bacillati</taxon>
        <taxon>Candidatus Margulisiibacteriota</taxon>
        <taxon>Candidatus Termititenacia</taxon>
        <taxon>Candidatus Termititenacales</taxon>
        <taxon>Candidatus Termititenacaceae</taxon>
        <taxon>Candidatus Termititenax</taxon>
    </lineage>
</organism>
<dbReference type="NCBIfam" id="NF010738">
    <property type="entry name" value="PRK14140.1"/>
    <property type="match status" value="1"/>
</dbReference>
<comment type="similarity">
    <text evidence="2 10 12">Belongs to the GrpE family.</text>
</comment>
<keyword evidence="6 10" id="KW-0143">Chaperone</keyword>
<evidence type="ECO:0000256" key="2">
    <source>
        <dbReference type="ARBA" id="ARBA00009054"/>
    </source>
</evidence>
<dbReference type="InterPro" id="IPR000740">
    <property type="entry name" value="GrpE"/>
</dbReference>
<dbReference type="InterPro" id="IPR013805">
    <property type="entry name" value="GrpE_CC"/>
</dbReference>
<gene>
    <name evidence="10 14" type="primary">grpE</name>
    <name evidence="14" type="ORF">NO1_1915</name>
</gene>
<dbReference type="GO" id="GO:0051087">
    <property type="term" value="F:protein-folding chaperone binding"/>
    <property type="evidence" value="ECO:0007669"/>
    <property type="project" value="InterPro"/>
</dbReference>
<evidence type="ECO:0000256" key="6">
    <source>
        <dbReference type="ARBA" id="ARBA00023186"/>
    </source>
</evidence>
<accession>A0A388TFF8</accession>
<evidence type="ECO:0000313" key="15">
    <source>
        <dbReference type="Proteomes" id="UP000269352"/>
    </source>
</evidence>
<dbReference type="GO" id="GO:0042803">
    <property type="term" value="F:protein homodimerization activity"/>
    <property type="evidence" value="ECO:0007669"/>
    <property type="project" value="InterPro"/>
</dbReference>
<dbReference type="PANTHER" id="PTHR21237:SF23">
    <property type="entry name" value="GRPE PROTEIN HOMOLOG, MITOCHONDRIAL"/>
    <property type="match status" value="1"/>
</dbReference>
<dbReference type="AlphaFoldDB" id="A0A388TFF8"/>
<dbReference type="PROSITE" id="PS01071">
    <property type="entry name" value="GRPE"/>
    <property type="match status" value="1"/>
</dbReference>
<comment type="function">
    <text evidence="7 10 11">Participates actively in the response to hyperosmotic and heat shock by preventing the aggregation of stress-denatured proteins, in association with DnaK and GrpE. It is the nucleotide exchange factor for DnaK and may function as a thermosensor. Unfolded proteins bind initially to DnaJ; upon interaction with the DnaJ-bound protein, DnaK hydrolyzes its bound ATP, resulting in the formation of a stable complex. GrpE releases ADP from DnaK; ATP binding to DnaK triggers the release of the substrate protein, thus completing the reaction cycle. Several rounds of ATP-dependent interactions between DnaJ, DnaK and GrpE are required for fully efficient folding.</text>
</comment>
<dbReference type="EMBL" id="BGZN01000088">
    <property type="protein sequence ID" value="GBR74802.1"/>
    <property type="molecule type" value="Genomic_DNA"/>
</dbReference>
<comment type="subunit">
    <text evidence="3 10">Homodimer.</text>
</comment>
<evidence type="ECO:0000256" key="1">
    <source>
        <dbReference type="ARBA" id="ARBA00004496"/>
    </source>
</evidence>
<dbReference type="SUPFAM" id="SSF51064">
    <property type="entry name" value="Head domain of nucleotide exchange factor GrpE"/>
    <property type="match status" value="1"/>
</dbReference>
<dbReference type="Gene3D" id="2.30.22.10">
    <property type="entry name" value="Head domain of nucleotide exchange factor GrpE"/>
    <property type="match status" value="1"/>
</dbReference>
<dbReference type="Gene3D" id="3.90.20.20">
    <property type="match status" value="1"/>
</dbReference>
<dbReference type="PRINTS" id="PR00773">
    <property type="entry name" value="GRPEPROTEIN"/>
</dbReference>
<evidence type="ECO:0000256" key="4">
    <source>
        <dbReference type="ARBA" id="ARBA00022490"/>
    </source>
</evidence>
<evidence type="ECO:0000313" key="14">
    <source>
        <dbReference type="EMBL" id="GBR74802.1"/>
    </source>
</evidence>
<evidence type="ECO:0000256" key="5">
    <source>
        <dbReference type="ARBA" id="ARBA00023016"/>
    </source>
</evidence>
<feature type="region of interest" description="Disordered" evidence="13">
    <location>
        <begin position="1"/>
        <end position="55"/>
    </location>
</feature>
<evidence type="ECO:0000256" key="11">
    <source>
        <dbReference type="RuleBase" id="RU000639"/>
    </source>
</evidence>
<reference evidence="14 15" key="1">
    <citation type="journal article" date="2019" name="ISME J.">
        <title>Genome analyses of uncultured TG2/ZB3 bacteria in 'Margulisbacteria' specifically attached to ectosymbiotic spirochetes of protists in the termite gut.</title>
        <authorList>
            <person name="Utami Y.D."/>
            <person name="Kuwahara H."/>
            <person name="Igai K."/>
            <person name="Murakami T."/>
            <person name="Sugaya K."/>
            <person name="Morikawa T."/>
            <person name="Nagura Y."/>
            <person name="Yuki M."/>
            <person name="Deevong P."/>
            <person name="Inoue T."/>
            <person name="Kihara K."/>
            <person name="Lo N."/>
            <person name="Yamada A."/>
            <person name="Ohkuma M."/>
            <person name="Hongoh Y."/>
        </authorList>
    </citation>
    <scope>NUCLEOTIDE SEQUENCE [LARGE SCALE GENOMIC DNA]</scope>
    <source>
        <strain evidence="14">NkOx7-01</strain>
    </source>
</reference>
<comment type="caution">
    <text evidence="14">The sequence shown here is derived from an EMBL/GenBank/DDBJ whole genome shotgun (WGS) entry which is preliminary data.</text>
</comment>
<proteinExistence type="inferred from homology"/>
<dbReference type="PANTHER" id="PTHR21237">
    <property type="entry name" value="GRPE PROTEIN"/>
    <property type="match status" value="1"/>
</dbReference>
<dbReference type="GO" id="GO:0051082">
    <property type="term" value="F:unfolded protein binding"/>
    <property type="evidence" value="ECO:0007669"/>
    <property type="project" value="TreeGrafter"/>
</dbReference>
<dbReference type="HAMAP" id="MF_01151">
    <property type="entry name" value="GrpE"/>
    <property type="match status" value="1"/>
</dbReference>
<dbReference type="GO" id="GO:0006457">
    <property type="term" value="P:protein folding"/>
    <property type="evidence" value="ECO:0007669"/>
    <property type="project" value="InterPro"/>
</dbReference>
<evidence type="ECO:0000256" key="8">
    <source>
        <dbReference type="ARBA" id="ARBA00072274"/>
    </source>
</evidence>
<keyword evidence="5 10" id="KW-0346">Stress response</keyword>
<dbReference type="Pfam" id="PF01025">
    <property type="entry name" value="GrpE"/>
    <property type="match status" value="1"/>
</dbReference>
<comment type="subcellular location">
    <subcellularLocation>
        <location evidence="1 10">Cytoplasm</location>
    </subcellularLocation>
</comment>
<evidence type="ECO:0000256" key="13">
    <source>
        <dbReference type="SAM" id="MobiDB-lite"/>
    </source>
</evidence>
<evidence type="ECO:0000256" key="10">
    <source>
        <dbReference type="HAMAP-Rule" id="MF_01151"/>
    </source>
</evidence>
<keyword evidence="4 10" id="KW-0963">Cytoplasm</keyword>
<keyword evidence="15" id="KW-1185">Reference proteome</keyword>
<dbReference type="InterPro" id="IPR009012">
    <property type="entry name" value="GrpE_head"/>
</dbReference>
<evidence type="ECO:0000256" key="12">
    <source>
        <dbReference type="RuleBase" id="RU004478"/>
    </source>
</evidence>